<evidence type="ECO:0000313" key="2">
    <source>
        <dbReference type="EMBL" id="KAG6596458.1"/>
    </source>
</evidence>
<keyword evidence="1" id="KW-0472">Membrane</keyword>
<gene>
    <name evidence="2" type="ORF">SDJN03_09638</name>
</gene>
<dbReference type="AlphaFoldDB" id="A0AAV6NH31"/>
<comment type="caution">
    <text evidence="2">The sequence shown here is derived from an EMBL/GenBank/DDBJ whole genome shotgun (WGS) entry which is preliminary data.</text>
</comment>
<sequence length="93" mass="10505">MNKAQTFNGVFLFCRVLIPSLFIQLIASSKPQRFRNFPTQDTVLSFAGDTHFFFYGTCPSIMAFLFLSSFHCGIETPNVSSSGARRMSAERYC</sequence>
<keyword evidence="3" id="KW-1185">Reference proteome</keyword>
<proteinExistence type="predicted"/>
<evidence type="ECO:0000313" key="3">
    <source>
        <dbReference type="Proteomes" id="UP000685013"/>
    </source>
</evidence>
<dbReference type="EMBL" id="JAGKQH010000006">
    <property type="protein sequence ID" value="KAG6596458.1"/>
    <property type="molecule type" value="Genomic_DNA"/>
</dbReference>
<dbReference type="Proteomes" id="UP000685013">
    <property type="component" value="Chromosome 6"/>
</dbReference>
<keyword evidence="1" id="KW-0812">Transmembrane</keyword>
<reference evidence="2 3" key="1">
    <citation type="journal article" date="2021" name="Hortic Res">
        <title>The domestication of Cucurbita argyrosperma as revealed by the genome of its wild relative.</title>
        <authorList>
            <person name="Barrera-Redondo J."/>
            <person name="Sanchez-de la Vega G."/>
            <person name="Aguirre-Liguori J.A."/>
            <person name="Castellanos-Morales G."/>
            <person name="Gutierrez-Guerrero Y.T."/>
            <person name="Aguirre-Dugua X."/>
            <person name="Aguirre-Planter E."/>
            <person name="Tenaillon M.I."/>
            <person name="Lira-Saade R."/>
            <person name="Eguiarte L.E."/>
        </authorList>
    </citation>
    <scope>NUCLEOTIDE SEQUENCE [LARGE SCALE GENOMIC DNA]</scope>
    <source>
        <strain evidence="2">JBR-2021</strain>
    </source>
</reference>
<protein>
    <recommendedName>
        <fullName evidence="4">Secreted protein</fullName>
    </recommendedName>
</protein>
<feature type="transmembrane region" description="Helical" evidence="1">
    <location>
        <begin position="6"/>
        <end position="27"/>
    </location>
</feature>
<feature type="non-terminal residue" evidence="2">
    <location>
        <position position="1"/>
    </location>
</feature>
<evidence type="ECO:0008006" key="4">
    <source>
        <dbReference type="Google" id="ProtNLM"/>
    </source>
</evidence>
<organism evidence="2 3">
    <name type="scientific">Cucurbita argyrosperma subsp. sororia</name>
    <dbReference type="NCBI Taxonomy" id="37648"/>
    <lineage>
        <taxon>Eukaryota</taxon>
        <taxon>Viridiplantae</taxon>
        <taxon>Streptophyta</taxon>
        <taxon>Embryophyta</taxon>
        <taxon>Tracheophyta</taxon>
        <taxon>Spermatophyta</taxon>
        <taxon>Magnoliopsida</taxon>
        <taxon>eudicotyledons</taxon>
        <taxon>Gunneridae</taxon>
        <taxon>Pentapetalae</taxon>
        <taxon>rosids</taxon>
        <taxon>fabids</taxon>
        <taxon>Cucurbitales</taxon>
        <taxon>Cucurbitaceae</taxon>
        <taxon>Cucurbiteae</taxon>
        <taxon>Cucurbita</taxon>
    </lineage>
</organism>
<keyword evidence="1" id="KW-1133">Transmembrane helix</keyword>
<name>A0AAV6NH31_9ROSI</name>
<accession>A0AAV6NH31</accession>
<evidence type="ECO:0000256" key="1">
    <source>
        <dbReference type="SAM" id="Phobius"/>
    </source>
</evidence>